<evidence type="ECO:0000313" key="2">
    <source>
        <dbReference type="Proteomes" id="UP001529510"/>
    </source>
</evidence>
<name>A0ABD0PVC2_CIRMR</name>
<accession>A0ABD0PVC2</accession>
<dbReference type="Proteomes" id="UP001529510">
    <property type="component" value="Unassembled WGS sequence"/>
</dbReference>
<feature type="non-terminal residue" evidence="1">
    <location>
        <position position="79"/>
    </location>
</feature>
<keyword evidence="2" id="KW-1185">Reference proteome</keyword>
<gene>
    <name evidence="1" type="ORF">M9458_026873</name>
</gene>
<dbReference type="AlphaFoldDB" id="A0ABD0PVC2"/>
<protein>
    <submittedName>
        <fullName evidence="1">Uncharacterized protein</fullName>
    </submittedName>
</protein>
<dbReference type="EMBL" id="JAMKFB020000013">
    <property type="protein sequence ID" value="KAL0177979.1"/>
    <property type="molecule type" value="Genomic_DNA"/>
</dbReference>
<organism evidence="1 2">
    <name type="scientific">Cirrhinus mrigala</name>
    <name type="common">Mrigala</name>
    <dbReference type="NCBI Taxonomy" id="683832"/>
    <lineage>
        <taxon>Eukaryota</taxon>
        <taxon>Metazoa</taxon>
        <taxon>Chordata</taxon>
        <taxon>Craniata</taxon>
        <taxon>Vertebrata</taxon>
        <taxon>Euteleostomi</taxon>
        <taxon>Actinopterygii</taxon>
        <taxon>Neopterygii</taxon>
        <taxon>Teleostei</taxon>
        <taxon>Ostariophysi</taxon>
        <taxon>Cypriniformes</taxon>
        <taxon>Cyprinidae</taxon>
        <taxon>Labeoninae</taxon>
        <taxon>Labeonini</taxon>
        <taxon>Cirrhinus</taxon>
    </lineage>
</organism>
<proteinExistence type="predicted"/>
<sequence length="79" mass="8996">MSPESPQDMHKSFIQEMRQPMLRQGYIPIPAAAVSEFLLHPSSSAAKFEIRWTYTFPDPNSTLPHQKHVCLAHLLHTGL</sequence>
<reference evidence="1 2" key="1">
    <citation type="submission" date="2024-05" db="EMBL/GenBank/DDBJ databases">
        <title>Genome sequencing and assembly of Indian major carp, Cirrhinus mrigala (Hamilton, 1822).</title>
        <authorList>
            <person name="Mohindra V."/>
            <person name="Chowdhury L.M."/>
            <person name="Lal K."/>
            <person name="Jena J.K."/>
        </authorList>
    </citation>
    <scope>NUCLEOTIDE SEQUENCE [LARGE SCALE GENOMIC DNA]</scope>
    <source>
        <strain evidence="1">CM1030</strain>
        <tissue evidence="1">Blood</tissue>
    </source>
</reference>
<evidence type="ECO:0000313" key="1">
    <source>
        <dbReference type="EMBL" id="KAL0177979.1"/>
    </source>
</evidence>
<comment type="caution">
    <text evidence="1">The sequence shown here is derived from an EMBL/GenBank/DDBJ whole genome shotgun (WGS) entry which is preliminary data.</text>
</comment>